<gene>
    <name evidence="1" type="ORF">VW35_02315</name>
</gene>
<organism evidence="1 2">
    <name type="scientific">Devosia soli</name>
    <dbReference type="NCBI Taxonomy" id="361041"/>
    <lineage>
        <taxon>Bacteria</taxon>
        <taxon>Pseudomonadati</taxon>
        <taxon>Pseudomonadota</taxon>
        <taxon>Alphaproteobacteria</taxon>
        <taxon>Hyphomicrobiales</taxon>
        <taxon>Devosiaceae</taxon>
        <taxon>Devosia</taxon>
    </lineage>
</organism>
<comment type="caution">
    <text evidence="1">The sequence shown here is derived from an EMBL/GenBank/DDBJ whole genome shotgun (WGS) entry which is preliminary data.</text>
</comment>
<reference evidence="1 2" key="1">
    <citation type="submission" date="2015-03" db="EMBL/GenBank/DDBJ databases">
        <authorList>
            <person name="Hassan Y.I."/>
            <person name="Lepp D."/>
            <person name="Zhou T."/>
        </authorList>
    </citation>
    <scope>NUCLEOTIDE SEQUENCE [LARGE SCALE GENOMIC DNA]</scope>
    <source>
        <strain evidence="1 2">GH2-10</strain>
    </source>
</reference>
<dbReference type="STRING" id="361041.VW35_02315"/>
<keyword evidence="2" id="KW-1185">Reference proteome</keyword>
<dbReference type="AlphaFoldDB" id="A0A0F5LFR5"/>
<proteinExistence type="predicted"/>
<dbReference type="OrthoDB" id="8241168at2"/>
<dbReference type="PATRIC" id="fig|361041.3.peg.3847"/>
<name>A0A0F5LFR5_9HYPH</name>
<sequence length="90" mass="9650">MKIEVIPGANANLGAPIGWDAEREGTEVLGLPCIRHEKGFVSQWRPSAEELERLMNGAPIWLHVLGGGHPPVAVTIAPVPVPVQENADEL</sequence>
<protein>
    <submittedName>
        <fullName evidence="1">Uncharacterized protein</fullName>
    </submittedName>
</protein>
<dbReference type="Proteomes" id="UP000033514">
    <property type="component" value="Unassembled WGS sequence"/>
</dbReference>
<accession>A0A0F5LFR5</accession>
<evidence type="ECO:0000313" key="1">
    <source>
        <dbReference type="EMBL" id="KKB81024.1"/>
    </source>
</evidence>
<dbReference type="EMBL" id="LAJG01000005">
    <property type="protein sequence ID" value="KKB81024.1"/>
    <property type="molecule type" value="Genomic_DNA"/>
</dbReference>
<dbReference type="RefSeq" id="WP_046141372.1">
    <property type="nucleotide sequence ID" value="NZ_LAJG01000005.1"/>
</dbReference>
<evidence type="ECO:0000313" key="2">
    <source>
        <dbReference type="Proteomes" id="UP000033514"/>
    </source>
</evidence>